<proteinExistence type="predicted"/>
<keyword evidence="2" id="KW-1185">Reference proteome</keyword>
<gene>
    <name evidence="1" type="ORF">HMPREF1250_0073</name>
</gene>
<dbReference type="EMBL" id="AWXA01000057">
    <property type="protein sequence ID" value="ERT56809.1"/>
    <property type="molecule type" value="Genomic_DNA"/>
</dbReference>
<organism evidence="1 2">
    <name type="scientific">Megasphaera vaginalis</name>
    <name type="common">ex Srinivasan et al. 2021</name>
    <dbReference type="NCBI Taxonomy" id="1111454"/>
    <lineage>
        <taxon>Bacteria</taxon>
        <taxon>Bacillati</taxon>
        <taxon>Bacillota</taxon>
        <taxon>Negativicutes</taxon>
        <taxon>Veillonellales</taxon>
        <taxon>Veillonellaceae</taxon>
        <taxon>Megasphaera</taxon>
    </lineage>
</organism>
<evidence type="ECO:0000313" key="2">
    <source>
        <dbReference type="Proteomes" id="UP000017090"/>
    </source>
</evidence>
<dbReference type="STRING" id="1111454.HMPREF1250_0073"/>
<dbReference type="AlphaFoldDB" id="U7UD58"/>
<protein>
    <submittedName>
        <fullName evidence="1">Uncharacterized protein</fullName>
    </submittedName>
</protein>
<sequence length="68" mass="7688">MRPADIGQVKTVRTDEKKKVFCWQGIYSGSIDTVIFFKSIRQKRGGGSIGVSMRFGDILLKYETCNII</sequence>
<accession>U7UD58</accession>
<comment type="caution">
    <text evidence="1">The sequence shown here is derived from an EMBL/GenBank/DDBJ whole genome shotgun (WGS) entry which is preliminary data.</text>
</comment>
<evidence type="ECO:0000313" key="1">
    <source>
        <dbReference type="EMBL" id="ERT56809.1"/>
    </source>
</evidence>
<dbReference type="PATRIC" id="fig|1111454.3.peg.2082"/>
<reference evidence="1 2" key="1">
    <citation type="submission" date="2013-09" db="EMBL/GenBank/DDBJ databases">
        <authorList>
            <person name="Durkin A.S."/>
            <person name="Haft D.R."/>
            <person name="McCorrison J."/>
            <person name="Torralba M."/>
            <person name="Gillis M."/>
            <person name="Haft D.H."/>
            <person name="Methe B."/>
            <person name="Sutton G."/>
            <person name="Nelson K.E."/>
        </authorList>
    </citation>
    <scope>NUCLEOTIDE SEQUENCE [LARGE SCALE GENOMIC DNA]</scope>
    <source>
        <strain evidence="1 2">BV3C16-1</strain>
    </source>
</reference>
<dbReference type="Proteomes" id="UP000017090">
    <property type="component" value="Unassembled WGS sequence"/>
</dbReference>
<name>U7UD58_9FIRM</name>